<dbReference type="EMBL" id="WKQP01000048">
    <property type="protein sequence ID" value="MSC61633.1"/>
    <property type="molecule type" value="Genomic_DNA"/>
</dbReference>
<organism evidence="1 2">
    <name type="scientific">Agathobacter rectalis</name>
    <dbReference type="NCBI Taxonomy" id="39491"/>
    <lineage>
        <taxon>Bacteria</taxon>
        <taxon>Bacillati</taxon>
        <taxon>Bacillota</taxon>
        <taxon>Clostridia</taxon>
        <taxon>Lachnospirales</taxon>
        <taxon>Lachnospiraceae</taxon>
        <taxon>Agathobacter</taxon>
    </lineage>
</organism>
<proteinExistence type="predicted"/>
<accession>A0A6L5TD61</accession>
<evidence type="ECO:0000313" key="1">
    <source>
        <dbReference type="EMBL" id="MSC61633.1"/>
    </source>
</evidence>
<name>A0A6L5TD61_9FIRM</name>
<sequence length="273" mass="28948">MKKTAGILKLLLLVSLLIGGIGSDVVLAYSYETDSINAVGAKASNQIEVGTVGADGKNVAATNRARTVGIYKTSEKAFSVDVSKATGSRYSVLGFDAGGKKIVDSGWQTGKTYALGKDVVSYRLLFSYSDNRNLSSADTLKFENCLTLSTVQNSSSVIEVGTVGADGKNVAATNRARTVGIYKTSEKAFSVDVSKATGSRYSVLGFDAGGKKIVDSGWQTGKTYALGKDVVSYRLLFSYSDNRNLSSADTLAFEKCLSIIPASARDDWELPIM</sequence>
<comment type="caution">
    <text evidence="1">The sequence shown here is derived from an EMBL/GenBank/DDBJ whole genome shotgun (WGS) entry which is preliminary data.</text>
</comment>
<evidence type="ECO:0000313" key="2">
    <source>
        <dbReference type="Proteomes" id="UP000479563"/>
    </source>
</evidence>
<dbReference type="AlphaFoldDB" id="A0A6L5TD61"/>
<dbReference type="Proteomes" id="UP000479563">
    <property type="component" value="Unassembled WGS sequence"/>
</dbReference>
<dbReference type="RefSeq" id="WP_154267612.1">
    <property type="nucleotide sequence ID" value="NZ_WKQP01000048.1"/>
</dbReference>
<protein>
    <submittedName>
        <fullName evidence="1">Uncharacterized protein</fullName>
    </submittedName>
</protein>
<reference evidence="1 2" key="1">
    <citation type="journal article" date="2019" name="Nat. Med.">
        <title>A library of human gut bacterial isolates paired with longitudinal multiomics data enables mechanistic microbiome research.</title>
        <authorList>
            <person name="Poyet M."/>
            <person name="Groussin M."/>
            <person name="Gibbons S.M."/>
            <person name="Avila-Pacheco J."/>
            <person name="Jiang X."/>
            <person name="Kearney S.M."/>
            <person name="Perrotta A.R."/>
            <person name="Berdy B."/>
            <person name="Zhao S."/>
            <person name="Lieberman T.D."/>
            <person name="Swanson P.K."/>
            <person name="Smith M."/>
            <person name="Roesemann S."/>
            <person name="Alexander J.E."/>
            <person name="Rich S.A."/>
            <person name="Livny J."/>
            <person name="Vlamakis H."/>
            <person name="Clish C."/>
            <person name="Bullock K."/>
            <person name="Deik A."/>
            <person name="Scott J."/>
            <person name="Pierce K.A."/>
            <person name="Xavier R.J."/>
            <person name="Alm E.J."/>
        </authorList>
    </citation>
    <scope>NUCLEOTIDE SEQUENCE [LARGE SCALE GENOMIC DNA]</scope>
    <source>
        <strain evidence="1 2">BIOML-A11</strain>
    </source>
</reference>
<gene>
    <name evidence="1" type="ORF">GKE07_15910</name>
</gene>